<gene>
    <name evidence="1" type="ORF">HLH27_02170</name>
</gene>
<dbReference type="RefSeq" id="WP_182947423.1">
    <property type="nucleotide sequence ID" value="NZ_JABEQK010000001.1"/>
</dbReference>
<accession>A0A7W4KBD7</accession>
<proteinExistence type="predicted"/>
<keyword evidence="2" id="KW-1185">Reference proteome</keyword>
<dbReference type="EMBL" id="JABEQK010000001">
    <property type="protein sequence ID" value="MBB2203824.1"/>
    <property type="molecule type" value="Genomic_DNA"/>
</dbReference>
<evidence type="ECO:0000313" key="2">
    <source>
        <dbReference type="Proteomes" id="UP000540556"/>
    </source>
</evidence>
<protein>
    <submittedName>
        <fullName evidence="1">Uncharacterized protein</fullName>
    </submittedName>
</protein>
<reference evidence="1 2" key="1">
    <citation type="submission" date="2020-04" db="EMBL/GenBank/DDBJ databases">
        <title>Description of novel Gluconacetobacter.</title>
        <authorList>
            <person name="Sombolestani A."/>
        </authorList>
    </citation>
    <scope>NUCLEOTIDE SEQUENCE [LARGE SCALE GENOMIC DNA]</scope>
    <source>
        <strain evidence="1 2">LMG 27800</strain>
    </source>
</reference>
<name>A0A7W4KBD7_9PROT</name>
<dbReference type="Proteomes" id="UP000540556">
    <property type="component" value="Unassembled WGS sequence"/>
</dbReference>
<dbReference type="AlphaFoldDB" id="A0A7W4KBD7"/>
<evidence type="ECO:0000313" key="1">
    <source>
        <dbReference type="EMBL" id="MBB2203824.1"/>
    </source>
</evidence>
<sequence>MMTQFIDGPAPFPSGKMHRLRQEKSIPANGLPAHRHKRDQYEQSLEIFSIRPGIAEKPSTADR</sequence>
<comment type="caution">
    <text evidence="1">The sequence shown here is derived from an EMBL/GenBank/DDBJ whole genome shotgun (WGS) entry which is preliminary data.</text>
</comment>
<organism evidence="1 2">
    <name type="scientific">Gluconacetobacter takamatsuzukensis</name>
    <dbReference type="NCBI Taxonomy" id="1286190"/>
    <lineage>
        <taxon>Bacteria</taxon>
        <taxon>Pseudomonadati</taxon>
        <taxon>Pseudomonadota</taxon>
        <taxon>Alphaproteobacteria</taxon>
        <taxon>Acetobacterales</taxon>
        <taxon>Acetobacteraceae</taxon>
        <taxon>Gluconacetobacter</taxon>
    </lineage>
</organism>